<dbReference type="Gene3D" id="1.25.40.10">
    <property type="entry name" value="Tetratricopeptide repeat domain"/>
    <property type="match status" value="2"/>
</dbReference>
<dbReference type="GO" id="GO:0005774">
    <property type="term" value="C:vacuolar membrane"/>
    <property type="evidence" value="ECO:0007669"/>
    <property type="project" value="TreeGrafter"/>
</dbReference>
<evidence type="ECO:0000256" key="3">
    <source>
        <dbReference type="ARBA" id="ARBA00022927"/>
    </source>
</evidence>
<dbReference type="PANTHER" id="PTHR13768:SF8">
    <property type="entry name" value="ALPHA-SOLUBLE NSF ATTACHMENT PROTEIN"/>
    <property type="match status" value="1"/>
</dbReference>
<dbReference type="SUPFAM" id="SSF48452">
    <property type="entry name" value="TPR-like"/>
    <property type="match status" value="1"/>
</dbReference>
<dbReference type="GO" id="GO:0035494">
    <property type="term" value="P:SNARE complex disassembly"/>
    <property type="evidence" value="ECO:0007669"/>
    <property type="project" value="TreeGrafter"/>
</dbReference>
<accession>A0AAD5SBE0</accession>
<dbReference type="InterPro" id="IPR011990">
    <property type="entry name" value="TPR-like_helical_dom_sf"/>
</dbReference>
<organism evidence="5 6">
    <name type="scientific">Rhizophlyctis rosea</name>
    <dbReference type="NCBI Taxonomy" id="64517"/>
    <lineage>
        <taxon>Eukaryota</taxon>
        <taxon>Fungi</taxon>
        <taxon>Fungi incertae sedis</taxon>
        <taxon>Chytridiomycota</taxon>
        <taxon>Chytridiomycota incertae sedis</taxon>
        <taxon>Chytridiomycetes</taxon>
        <taxon>Rhizophlyctidales</taxon>
        <taxon>Rhizophlyctidaceae</taxon>
        <taxon>Rhizophlyctis</taxon>
    </lineage>
</organism>
<comment type="similarity">
    <text evidence="1 4">Belongs to the SNAP family.</text>
</comment>
<dbReference type="GO" id="GO:0005483">
    <property type="term" value="F:soluble NSF attachment protein activity"/>
    <property type="evidence" value="ECO:0007669"/>
    <property type="project" value="TreeGrafter"/>
</dbReference>
<evidence type="ECO:0000256" key="4">
    <source>
        <dbReference type="RuleBase" id="RU367013"/>
    </source>
</evidence>
<evidence type="ECO:0008006" key="7">
    <source>
        <dbReference type="Google" id="ProtNLM"/>
    </source>
</evidence>
<dbReference type="Proteomes" id="UP001212841">
    <property type="component" value="Unassembled WGS sequence"/>
</dbReference>
<dbReference type="AlphaFoldDB" id="A0AAD5SBE0"/>
<comment type="subcellular location">
    <subcellularLocation>
        <location evidence="4">Membrane</location>
        <topology evidence="4">Peripheral membrane protein</topology>
    </subcellularLocation>
</comment>
<reference evidence="5" key="1">
    <citation type="submission" date="2020-05" db="EMBL/GenBank/DDBJ databases">
        <title>Phylogenomic resolution of chytrid fungi.</title>
        <authorList>
            <person name="Stajich J.E."/>
            <person name="Amses K."/>
            <person name="Simmons R."/>
            <person name="Seto K."/>
            <person name="Myers J."/>
            <person name="Bonds A."/>
            <person name="Quandt C.A."/>
            <person name="Barry K."/>
            <person name="Liu P."/>
            <person name="Grigoriev I."/>
            <person name="Longcore J.E."/>
            <person name="James T.Y."/>
        </authorList>
    </citation>
    <scope>NUCLEOTIDE SEQUENCE</scope>
    <source>
        <strain evidence="5">JEL0318</strain>
    </source>
</reference>
<keyword evidence="3 4" id="KW-0653">Protein transport</keyword>
<sequence>MSQSEREGRLALQEADKKAQYKGWFGSNKLEEATDLYAKAANAFKLAKLWKEAGDAFVKQADVLNKMNERDEACTAYLNASKAYKKASPHDAVRCLQQAVEILVDRGRFSAAAQNQKQLAEIYENEIADFAQAMRAFELAAEWYHGEDSNAGIDVSDDLKDFVRARQAIERYQHMDVTFADTRECKFLKELLDAVDAGDAQAFTDSVANWDRLSKLDSWKTTLLLKIKKSISEEVDFT</sequence>
<dbReference type="CDD" id="cd15832">
    <property type="entry name" value="SNAP"/>
    <property type="match status" value="1"/>
</dbReference>
<keyword evidence="2 4" id="KW-0813">Transport</keyword>
<keyword evidence="4" id="KW-0472">Membrane</keyword>
<evidence type="ECO:0000313" key="6">
    <source>
        <dbReference type="Proteomes" id="UP001212841"/>
    </source>
</evidence>
<proteinExistence type="inferred from homology"/>
<evidence type="ECO:0000256" key="2">
    <source>
        <dbReference type="ARBA" id="ARBA00022448"/>
    </source>
</evidence>
<evidence type="ECO:0000256" key="1">
    <source>
        <dbReference type="ARBA" id="ARBA00010050"/>
    </source>
</evidence>
<dbReference type="PRINTS" id="PR00448">
    <property type="entry name" value="NSFATTACHMNT"/>
</dbReference>
<gene>
    <name evidence="5" type="ORF">HK097_007653</name>
</gene>
<comment type="caution">
    <text evidence="5">The sequence shown here is derived from an EMBL/GenBank/DDBJ whole genome shotgun (WGS) entry which is preliminary data.</text>
</comment>
<name>A0AAD5SBE0_9FUNG</name>
<evidence type="ECO:0000313" key="5">
    <source>
        <dbReference type="EMBL" id="KAJ3051357.1"/>
    </source>
</evidence>
<dbReference type="GO" id="GO:0006886">
    <property type="term" value="P:intracellular protein transport"/>
    <property type="evidence" value="ECO:0007669"/>
    <property type="project" value="UniProtKB-UniRule"/>
</dbReference>
<dbReference type="InterPro" id="IPR000744">
    <property type="entry name" value="NSF_attach"/>
</dbReference>
<dbReference type="GO" id="GO:0019905">
    <property type="term" value="F:syntaxin binding"/>
    <property type="evidence" value="ECO:0007669"/>
    <property type="project" value="TreeGrafter"/>
</dbReference>
<keyword evidence="6" id="KW-1185">Reference proteome</keyword>
<dbReference type="EMBL" id="JADGJD010000405">
    <property type="protein sequence ID" value="KAJ3051357.1"/>
    <property type="molecule type" value="Genomic_DNA"/>
</dbReference>
<dbReference type="GO" id="GO:0031201">
    <property type="term" value="C:SNARE complex"/>
    <property type="evidence" value="ECO:0007669"/>
    <property type="project" value="TreeGrafter"/>
</dbReference>
<protein>
    <recommendedName>
        <fullName evidence="7">Alpha-soluble NSF attachment protein</fullName>
    </recommendedName>
</protein>
<dbReference type="Pfam" id="PF14938">
    <property type="entry name" value="SNAP"/>
    <property type="match status" value="2"/>
</dbReference>
<dbReference type="PANTHER" id="PTHR13768">
    <property type="entry name" value="SOLUBLE NSF ATTACHMENT PROTEIN SNAP"/>
    <property type="match status" value="1"/>
</dbReference>
<comment type="function">
    <text evidence="4">Required for vesicular transport between the endoplasmic reticulum and the Golgi apparatus.</text>
</comment>
<keyword evidence="4" id="KW-0931">ER-Golgi transport</keyword>